<dbReference type="Gene3D" id="2.40.420.20">
    <property type="match status" value="1"/>
</dbReference>
<organism evidence="4 5">
    <name type="scientific">Candidatus Falkowbacteria bacterium HGW-Falkowbacteria-2</name>
    <dbReference type="NCBI Taxonomy" id="2013769"/>
    <lineage>
        <taxon>Bacteria</taxon>
        <taxon>Candidatus Falkowiibacteriota</taxon>
    </lineage>
</organism>
<feature type="domain" description="CzcB-like C-terminal circularly permuted SH3-like" evidence="3">
    <location>
        <begin position="581"/>
        <end position="635"/>
    </location>
</feature>
<dbReference type="SUPFAM" id="SSF111369">
    <property type="entry name" value="HlyD-like secretion proteins"/>
    <property type="match status" value="2"/>
</dbReference>
<reference evidence="4 5" key="1">
    <citation type="journal article" date="2017" name="ISME J.">
        <title>Potential for microbial H2 and metal transformations associated with novel bacteria and archaea in deep terrestrial subsurface sediments.</title>
        <authorList>
            <person name="Hernsdorf A.W."/>
            <person name="Amano Y."/>
            <person name="Miyakawa K."/>
            <person name="Ise K."/>
            <person name="Suzuki Y."/>
            <person name="Anantharaman K."/>
            <person name="Probst A."/>
            <person name="Burstein D."/>
            <person name="Thomas B.C."/>
            <person name="Banfield J.F."/>
        </authorList>
    </citation>
    <scope>NUCLEOTIDE SEQUENCE [LARGE SCALE GENOMIC DNA]</scope>
    <source>
        <strain evidence="4">HGW-Falkowbacteria-2</strain>
    </source>
</reference>
<evidence type="ECO:0000313" key="4">
    <source>
        <dbReference type="EMBL" id="PKM88809.1"/>
    </source>
</evidence>
<dbReference type="Proteomes" id="UP000233325">
    <property type="component" value="Unassembled WGS sequence"/>
</dbReference>
<dbReference type="Gene3D" id="2.40.30.170">
    <property type="match status" value="1"/>
</dbReference>
<dbReference type="EMBL" id="PHAH01000010">
    <property type="protein sequence ID" value="PKM88809.1"/>
    <property type="molecule type" value="Genomic_DNA"/>
</dbReference>
<evidence type="ECO:0000313" key="5">
    <source>
        <dbReference type="Proteomes" id="UP000233325"/>
    </source>
</evidence>
<proteinExistence type="predicted"/>
<comment type="caution">
    <text evidence="4">The sequence shown here is derived from an EMBL/GenBank/DDBJ whole genome shotgun (WGS) entry which is preliminary data.</text>
</comment>
<protein>
    <recommendedName>
        <fullName evidence="3">CzcB-like C-terminal circularly permuted SH3-like domain-containing protein</fullName>
    </recommendedName>
</protein>
<dbReference type="InterPro" id="IPR058649">
    <property type="entry name" value="CzcB_C"/>
</dbReference>
<dbReference type="GO" id="GO:0030313">
    <property type="term" value="C:cell envelope"/>
    <property type="evidence" value="ECO:0007669"/>
    <property type="project" value="UniProtKB-SubCell"/>
</dbReference>
<dbReference type="InterPro" id="IPR050465">
    <property type="entry name" value="UPF0194_transport"/>
</dbReference>
<gene>
    <name evidence="4" type="ORF">CVU83_01075</name>
</gene>
<accession>A0A2N2E239</accession>
<keyword evidence="2" id="KW-0175">Coiled coil</keyword>
<dbReference type="PANTHER" id="PTHR32347">
    <property type="entry name" value="EFFLUX SYSTEM COMPONENT YKNX-RELATED"/>
    <property type="match status" value="1"/>
</dbReference>
<dbReference type="AlphaFoldDB" id="A0A2N2E239"/>
<name>A0A2N2E239_9BACT</name>
<dbReference type="Pfam" id="PF25975">
    <property type="entry name" value="CzcB_C"/>
    <property type="match status" value="1"/>
</dbReference>
<dbReference type="PANTHER" id="PTHR32347:SF23">
    <property type="entry name" value="BLL5650 PROTEIN"/>
    <property type="match status" value="1"/>
</dbReference>
<dbReference type="Gene3D" id="2.40.50.100">
    <property type="match status" value="1"/>
</dbReference>
<evidence type="ECO:0000256" key="1">
    <source>
        <dbReference type="ARBA" id="ARBA00004196"/>
    </source>
</evidence>
<evidence type="ECO:0000256" key="2">
    <source>
        <dbReference type="ARBA" id="ARBA00023054"/>
    </source>
</evidence>
<evidence type="ECO:0000259" key="3">
    <source>
        <dbReference type="Pfam" id="PF25975"/>
    </source>
</evidence>
<sequence>MKRKRRIIIGSVIVVAVILLIWLLSRGEAAPVYSTVTVEAGPLTQTVSETGTVKPVKEVALNFLTSGRIKDIPVKIGDKVVAGTALASLDDSALMSRRAEASAGLQIAQASLSKILAGASSENIAVSRSNLTQAQTAAVSAKVELTNVKSTVAENIRQAQKALADLESTDPSTPTPAEQAIASARTALDNAKLTGAKNLENARNSATLTLSDKILSAKIALDNINTILEDDAAEAVLSVKNSSLLTRTKDARLAAMALVVPAEQAVATAKTSGTEAAIDEAGVKVKALLMATDTTLDLAYGMLEATITSVDFPQTRLDSFKTLVSTQSSQINAASNAAEAAVQGLHNAVLASATAISSAEEGLRQAEIGLDNATIAARNALSSARLGGDQQIAAAQARADSAEQSVAVAQAQLTSTMAPARAQDVSLAQAQVTQAQAALAGIDQQLADSRLIAPLDGIVTQVNYEVGEQFGMGGKPAVSILVNNSFNIEVDIAESNISKIKVGDQADVTLDAFPDDFILKGIVSFIEPAQTLIADIVYYKVKIDFADLVATLAQLETRGYVLKAGMTANVIITTDSRADTLTVPARAIIDKDGQSIVRVLVDKELQEVPVVTGLRGDEGMVEILSGIKPGDEVVTFVQNGSK</sequence>
<comment type="subcellular location">
    <subcellularLocation>
        <location evidence="1">Cell envelope</location>
    </subcellularLocation>
</comment>